<feature type="transmembrane region" description="Helical" evidence="1">
    <location>
        <begin position="537"/>
        <end position="558"/>
    </location>
</feature>
<feature type="transmembrane region" description="Helical" evidence="1">
    <location>
        <begin position="570"/>
        <end position="593"/>
    </location>
</feature>
<dbReference type="InterPro" id="IPR001466">
    <property type="entry name" value="Beta-lactam-related"/>
</dbReference>
<evidence type="ECO:0000256" key="1">
    <source>
        <dbReference type="SAM" id="Phobius"/>
    </source>
</evidence>
<dbReference type="AlphaFoldDB" id="A0A268HDS2"/>
<accession>A0A268HDS2</accession>
<feature type="transmembrane region" description="Helical" evidence="1">
    <location>
        <begin position="605"/>
        <end position="628"/>
    </location>
</feature>
<feature type="domain" description="Beta-lactamase-related" evidence="2">
    <location>
        <begin position="49"/>
        <end position="368"/>
    </location>
</feature>
<evidence type="ECO:0000259" key="2">
    <source>
        <dbReference type="Pfam" id="PF00144"/>
    </source>
</evidence>
<name>A0A268HDS2_9BACI</name>
<feature type="transmembrane region" description="Helical" evidence="1">
    <location>
        <begin position="494"/>
        <end position="517"/>
    </location>
</feature>
<protein>
    <recommendedName>
        <fullName evidence="2">Beta-lactamase-related domain-containing protein</fullName>
    </recommendedName>
</protein>
<keyword evidence="1" id="KW-0472">Membrane</keyword>
<dbReference type="Proteomes" id="UP000216475">
    <property type="component" value="Unassembled WGS sequence"/>
</dbReference>
<keyword evidence="1" id="KW-0812">Transmembrane</keyword>
<dbReference type="InterPro" id="IPR012338">
    <property type="entry name" value="Beta-lactam/transpept-like"/>
</dbReference>
<dbReference type="EMBL" id="NPBH01000030">
    <property type="protein sequence ID" value="PAE08025.1"/>
    <property type="molecule type" value="Genomic_DNA"/>
</dbReference>
<comment type="caution">
    <text evidence="3">The sequence shown here is derived from an EMBL/GenBank/DDBJ whole genome shotgun (WGS) entry which is preliminary data.</text>
</comment>
<dbReference type="SUPFAM" id="SSF56601">
    <property type="entry name" value="beta-lactamase/transpeptidase-like"/>
    <property type="match status" value="1"/>
</dbReference>
<reference evidence="3 4" key="1">
    <citation type="submission" date="2017-07" db="EMBL/GenBank/DDBJ databases">
        <title>Isolation and whole genome analysis of endospore-forming bacteria from heroin.</title>
        <authorList>
            <person name="Kalinowski J."/>
            <person name="Ahrens B."/>
            <person name="Al-Dilaimi A."/>
            <person name="Winkler A."/>
            <person name="Wibberg D."/>
            <person name="Schleenbecker U."/>
            <person name="Ruckert C."/>
            <person name="Wolfel R."/>
            <person name="Grass G."/>
        </authorList>
    </citation>
    <scope>NUCLEOTIDE SEQUENCE [LARGE SCALE GENOMIC DNA]</scope>
    <source>
        <strain evidence="3 4">7509</strain>
    </source>
</reference>
<proteinExistence type="predicted"/>
<evidence type="ECO:0000313" key="4">
    <source>
        <dbReference type="Proteomes" id="UP000216475"/>
    </source>
</evidence>
<keyword evidence="1" id="KW-1133">Transmembrane helix</keyword>
<evidence type="ECO:0000313" key="3">
    <source>
        <dbReference type="EMBL" id="PAE08025.1"/>
    </source>
</evidence>
<sequence>MRGCDMYKRLFLLLLIALIPLFPQTLYANEYETPSGIPLSEVENYVDDYVSDYIGKTTAGASIVIVKNNEIVLSKGYGFGDNENHVKIDSGSSIFEWGSISKLFVWVSVMQLVEQGKIDLDEDIRNYLPNAFIKHLKYDDPITMLDLMNHTGGFEERIFDLGYTKANQLKPLDAGLQIAEPNQIYRPGEVVAYSNYSTSLAAYIVQLITGQDFNEYVEEHIFQRLGFSDSTAYLLSESNEQIIKNKVNGYKLVDKGKFERSTEYYMSLYPSGAINGTAQDLAKFSDALMPQSQNKNVLFENEDTLTKLFSQSYSANEHAPGIAHGFWEYDGMYKGFTHGGNTTSFSSNFHIVPEEGFSVIILTNQASEVDITYGLMKELVGEKDQETVSVSNLPSSQSLEGKYISARKMESGFLHLYNYLIPLTVQSINENEIEVSLAGATAIYTQIYPDVYKMKNGSPLFIPTSVLYFSNDDGDIKQIHTSISDYLPMDKSPYWLTINAILAVYCFVFFILTPFVLILSNILSRKRKKQSLKIRKWIYLLNFAGAAFVLNVSLLIIRMLRNIDRAYTEVLPHIVTNYVLTIISSISIVFFLINLKKDKTTKFQLFLYLLTIISIVLLISLLITWQFYS</sequence>
<dbReference type="Pfam" id="PF00144">
    <property type="entry name" value="Beta-lactamase"/>
    <property type="match status" value="1"/>
</dbReference>
<dbReference type="InterPro" id="IPR050491">
    <property type="entry name" value="AmpC-like"/>
</dbReference>
<organism evidence="3 4">
    <name type="scientific">Terribacillus saccharophilus</name>
    <dbReference type="NCBI Taxonomy" id="361277"/>
    <lineage>
        <taxon>Bacteria</taxon>
        <taxon>Bacillati</taxon>
        <taxon>Bacillota</taxon>
        <taxon>Bacilli</taxon>
        <taxon>Bacillales</taxon>
        <taxon>Bacillaceae</taxon>
        <taxon>Terribacillus</taxon>
    </lineage>
</organism>
<gene>
    <name evidence="3" type="ORF">CHI12_07700</name>
</gene>
<dbReference type="PANTHER" id="PTHR46825:SF9">
    <property type="entry name" value="BETA-LACTAMASE-RELATED DOMAIN-CONTAINING PROTEIN"/>
    <property type="match status" value="1"/>
</dbReference>
<dbReference type="Gene3D" id="3.40.710.10">
    <property type="entry name" value="DD-peptidase/beta-lactamase superfamily"/>
    <property type="match status" value="1"/>
</dbReference>
<dbReference type="PANTHER" id="PTHR46825">
    <property type="entry name" value="D-ALANYL-D-ALANINE-CARBOXYPEPTIDASE/ENDOPEPTIDASE AMPH"/>
    <property type="match status" value="1"/>
</dbReference>